<dbReference type="Pfam" id="PF06580">
    <property type="entry name" value="His_kinase"/>
    <property type="match status" value="1"/>
</dbReference>
<dbReference type="OrthoDB" id="6190788at2"/>
<feature type="transmembrane region" description="Helical" evidence="6">
    <location>
        <begin position="178"/>
        <end position="197"/>
    </location>
</feature>
<keyword evidence="10" id="KW-1185">Reference proteome</keyword>
<dbReference type="CDD" id="cd00130">
    <property type="entry name" value="PAS"/>
    <property type="match status" value="2"/>
</dbReference>
<dbReference type="InterPro" id="IPR035965">
    <property type="entry name" value="PAS-like_dom_sf"/>
</dbReference>
<dbReference type="NCBIfam" id="TIGR00229">
    <property type="entry name" value="sensory_box"/>
    <property type="match status" value="2"/>
</dbReference>
<feature type="transmembrane region" description="Helical" evidence="6">
    <location>
        <begin position="137"/>
        <end position="158"/>
    </location>
</feature>
<dbReference type="GO" id="GO:0016020">
    <property type="term" value="C:membrane"/>
    <property type="evidence" value="ECO:0007669"/>
    <property type="project" value="InterPro"/>
</dbReference>
<comment type="catalytic activity">
    <reaction evidence="1">
        <text>ATP + protein L-histidine = ADP + protein N-phospho-L-histidine.</text>
        <dbReference type="EC" id="2.7.13.3"/>
    </reaction>
</comment>
<dbReference type="InterPro" id="IPR036890">
    <property type="entry name" value="HATPase_C_sf"/>
</dbReference>
<dbReference type="PANTHER" id="PTHR43304:SF1">
    <property type="entry name" value="PAC DOMAIN-CONTAINING PROTEIN"/>
    <property type="match status" value="1"/>
</dbReference>
<dbReference type="SUPFAM" id="SSF55785">
    <property type="entry name" value="PYP-like sensor domain (PAS domain)"/>
    <property type="match status" value="4"/>
</dbReference>
<feature type="transmembrane region" description="Helical" evidence="6">
    <location>
        <begin position="23"/>
        <end position="43"/>
    </location>
</feature>
<accession>A0A364Y1R4</accession>
<dbReference type="AlphaFoldDB" id="A0A364Y1R4"/>
<protein>
    <recommendedName>
        <fullName evidence="2">histidine kinase</fullName>
        <ecNumber evidence="2">2.7.13.3</ecNumber>
    </recommendedName>
</protein>
<dbReference type="SUPFAM" id="SSF55874">
    <property type="entry name" value="ATPase domain of HSP90 chaperone/DNA topoisomerase II/histidine kinase"/>
    <property type="match status" value="1"/>
</dbReference>
<dbReference type="SMART" id="SM00086">
    <property type="entry name" value="PAC"/>
    <property type="match status" value="3"/>
</dbReference>
<evidence type="ECO:0000256" key="3">
    <source>
        <dbReference type="ARBA" id="ARBA00022553"/>
    </source>
</evidence>
<dbReference type="EC" id="2.7.13.3" evidence="2"/>
<dbReference type="RefSeq" id="WP_112747875.1">
    <property type="nucleotide sequence ID" value="NZ_QMFY01000008.1"/>
</dbReference>
<evidence type="ECO:0000259" key="7">
    <source>
        <dbReference type="PROSITE" id="PS50112"/>
    </source>
</evidence>
<organism evidence="9 10">
    <name type="scientific">Pseudochryseolinea flava</name>
    <dbReference type="NCBI Taxonomy" id="2059302"/>
    <lineage>
        <taxon>Bacteria</taxon>
        <taxon>Pseudomonadati</taxon>
        <taxon>Bacteroidota</taxon>
        <taxon>Cytophagia</taxon>
        <taxon>Cytophagales</taxon>
        <taxon>Fulvivirgaceae</taxon>
        <taxon>Pseudochryseolinea</taxon>
    </lineage>
</organism>
<reference evidence="9 10" key="1">
    <citation type="submission" date="2018-06" db="EMBL/GenBank/DDBJ databases">
        <title>Chryseolinea flavus sp. nov., a member of the phylum Bacteroidetes isolated from soil.</title>
        <authorList>
            <person name="Li Y."/>
            <person name="Wang J."/>
        </authorList>
    </citation>
    <scope>NUCLEOTIDE SEQUENCE [LARGE SCALE GENOMIC DNA]</scope>
    <source>
        <strain evidence="9 10">SDU1-6</strain>
    </source>
</reference>
<dbReference type="PANTHER" id="PTHR43304">
    <property type="entry name" value="PHYTOCHROME-LIKE PROTEIN CPH1"/>
    <property type="match status" value="1"/>
</dbReference>
<feature type="domain" description="PAS" evidence="7">
    <location>
        <begin position="369"/>
        <end position="439"/>
    </location>
</feature>
<keyword evidence="5" id="KW-0418">Kinase</keyword>
<dbReference type="InterPro" id="IPR001610">
    <property type="entry name" value="PAC"/>
</dbReference>
<sequence>MSLLYSITSSGARFATSKLDRRNIILANYIALITAFASVSMIIGRSLFATFHWDLAVTLFFGIILLLSPILFNYLGFTALSRIAISWIPTLYQLYATIEALHYAPMYETSTYVGLRFLMLSFSLLPFLVFDLRDRKLLLALALPVCVLVFYDPILTLFDVGYGSSGLAESTYYFNNVRTIIAFSILAAGAFFLKMLVERNERLNESLIAELANKSEFIQKQAADEVHQLNQQLSLNLEQLTEREFILNQSQRIAKIGSWEYNLVTRSLFWSDEMYNMFGLDRSFNVNAENLYQRLWEREGELLDMANKTLLTNGQTYDLTVRTTTPLGYTKWLRVYGYPIIENNTITGARGICHDVTFYKEAEERIRVSEKRYYSLFEQASDAILVTDFKGNLTDANASLCKMFGYSKAEILRLNIVDLIAEDETSKSSFNFNRISDGEHVFSNRQMLHKNGSRLEVEANVKKFDEDAIMAIVRDVTELRKVQRQVEISEARFRSAFEFSGVGMALVSLEGKWIKVNRELCDITGYELDELLNLSFQEITYPEDLYNDLKFLQQARAGEIETYRVEKRYLHKNGSLVWVNLNVSLIKDSQGNPLYFVSQIENITEKKIAQEELMLSQANLNATINNTEILIWSVDREFKLITFNRPFAEYILETYGLIVETGARVFGRQDTPEAHAMTKKWQEIYLRALAGEIVTLEENRFGRDLKYSLSPIIENKKVVGVSVFADNITERKARDRELLEAQQKIGELKLMALRSVMNPHFVFNVLNSIQFFITKNDKLNAINYLSTFSKLVRGVLNHSVSNKIRLSDELEMLKNYIQLEMTRFEDKFHFVLEVDPNVDQDGIEIPSLLIQPYVENAILHGLYNKVEQGTLTVRVSEDNDILIFEIEDDGIGRDAAIKLRQKNFPSHKSMGIKLTEERLRLINEQHNVSLQVEDLYDDQRPSGTRVRIGINIA</sequence>
<feature type="domain" description="PAC" evidence="8">
    <location>
        <begin position="563"/>
        <end position="615"/>
    </location>
</feature>
<feature type="transmembrane region" description="Helical" evidence="6">
    <location>
        <begin position="55"/>
        <end position="77"/>
    </location>
</feature>
<comment type="caution">
    <text evidence="9">The sequence shown here is derived from an EMBL/GenBank/DDBJ whole genome shotgun (WGS) entry which is preliminary data.</text>
</comment>
<name>A0A364Y1R4_9BACT</name>
<keyword evidence="6" id="KW-0812">Transmembrane</keyword>
<feature type="domain" description="PAS" evidence="7">
    <location>
        <begin position="489"/>
        <end position="559"/>
    </location>
</feature>
<dbReference type="EMBL" id="QMFY01000008">
    <property type="protein sequence ID" value="RAW00037.1"/>
    <property type="molecule type" value="Genomic_DNA"/>
</dbReference>
<proteinExistence type="predicted"/>
<dbReference type="Pfam" id="PF13426">
    <property type="entry name" value="PAS_9"/>
    <property type="match status" value="2"/>
</dbReference>
<keyword evidence="4" id="KW-0808">Transferase</keyword>
<dbReference type="Gene3D" id="3.30.565.10">
    <property type="entry name" value="Histidine kinase-like ATPase, C-terminal domain"/>
    <property type="match status" value="1"/>
</dbReference>
<feature type="transmembrane region" description="Helical" evidence="6">
    <location>
        <begin position="110"/>
        <end position="130"/>
    </location>
</feature>
<keyword evidence="6" id="KW-1133">Transmembrane helix</keyword>
<dbReference type="InterPro" id="IPR000700">
    <property type="entry name" value="PAS-assoc_C"/>
</dbReference>
<dbReference type="SMART" id="SM00091">
    <property type="entry name" value="PAS"/>
    <property type="match status" value="4"/>
</dbReference>
<evidence type="ECO:0000256" key="1">
    <source>
        <dbReference type="ARBA" id="ARBA00000085"/>
    </source>
</evidence>
<dbReference type="Gene3D" id="3.30.450.20">
    <property type="entry name" value="PAS domain"/>
    <property type="match status" value="4"/>
</dbReference>
<evidence type="ECO:0000256" key="4">
    <source>
        <dbReference type="ARBA" id="ARBA00022679"/>
    </source>
</evidence>
<dbReference type="GO" id="GO:0000155">
    <property type="term" value="F:phosphorelay sensor kinase activity"/>
    <property type="evidence" value="ECO:0007669"/>
    <property type="project" value="InterPro"/>
</dbReference>
<evidence type="ECO:0000256" key="2">
    <source>
        <dbReference type="ARBA" id="ARBA00012438"/>
    </source>
</evidence>
<dbReference type="Pfam" id="PF08447">
    <property type="entry name" value="PAS_3"/>
    <property type="match status" value="1"/>
</dbReference>
<evidence type="ECO:0000313" key="9">
    <source>
        <dbReference type="EMBL" id="RAW00037.1"/>
    </source>
</evidence>
<evidence type="ECO:0000256" key="6">
    <source>
        <dbReference type="SAM" id="Phobius"/>
    </source>
</evidence>
<gene>
    <name evidence="9" type="ORF">DQQ10_15890</name>
</gene>
<dbReference type="Proteomes" id="UP000251889">
    <property type="component" value="Unassembled WGS sequence"/>
</dbReference>
<evidence type="ECO:0000313" key="10">
    <source>
        <dbReference type="Proteomes" id="UP000251889"/>
    </source>
</evidence>
<dbReference type="PROSITE" id="PS50113">
    <property type="entry name" value="PAC"/>
    <property type="match status" value="1"/>
</dbReference>
<keyword evidence="3" id="KW-0597">Phosphoprotein</keyword>
<dbReference type="InterPro" id="IPR013655">
    <property type="entry name" value="PAS_fold_3"/>
</dbReference>
<dbReference type="PROSITE" id="PS50112">
    <property type="entry name" value="PAS"/>
    <property type="match status" value="2"/>
</dbReference>
<keyword evidence="6" id="KW-0472">Membrane</keyword>
<evidence type="ECO:0000259" key="8">
    <source>
        <dbReference type="PROSITE" id="PS50113"/>
    </source>
</evidence>
<evidence type="ECO:0000256" key="5">
    <source>
        <dbReference type="ARBA" id="ARBA00022777"/>
    </source>
</evidence>
<dbReference type="InterPro" id="IPR010559">
    <property type="entry name" value="Sig_transdc_His_kin_internal"/>
</dbReference>
<dbReference type="InterPro" id="IPR052162">
    <property type="entry name" value="Sensor_kinase/Photoreceptor"/>
</dbReference>
<dbReference type="InterPro" id="IPR000014">
    <property type="entry name" value="PAS"/>
</dbReference>